<dbReference type="Proteomes" id="UP001416858">
    <property type="component" value="Unassembled WGS sequence"/>
</dbReference>
<accession>A0ABP9VMB7</accession>
<keyword evidence="2" id="KW-1185">Reference proteome</keyword>
<comment type="caution">
    <text evidence="1">The sequence shown here is derived from an EMBL/GenBank/DDBJ whole genome shotgun (WGS) entry which is preliminary data.</text>
</comment>
<sequence length="138" mass="14568">MKTLASTLLIPSLLTCSGCGSLQPDPSETDGVRVAVTYGSDRLADVHVRLHGSATGPVLAQAISSTDGIARFDHIPSPQPDEYFVSLSSLSDGGWILDAKYLKPDVSGLKLKPLAEGDVHSISLPRGAVRPLTPINHR</sequence>
<reference evidence="1 2" key="1">
    <citation type="submission" date="2024-02" db="EMBL/GenBank/DDBJ databases">
        <title>Rhodopirellula caenicola NBRC 110016.</title>
        <authorList>
            <person name="Ichikawa N."/>
            <person name="Katano-Makiyama Y."/>
            <person name="Hidaka K."/>
        </authorList>
    </citation>
    <scope>NUCLEOTIDE SEQUENCE [LARGE SCALE GENOMIC DNA]</scope>
    <source>
        <strain evidence="1 2">NBRC 110016</strain>
    </source>
</reference>
<dbReference type="RefSeq" id="WP_345683290.1">
    <property type="nucleotide sequence ID" value="NZ_BAABRO010000003.1"/>
</dbReference>
<name>A0ABP9VMB7_9BACT</name>
<protein>
    <recommendedName>
        <fullName evidence="3">Nickel uptake substrate-specific transmembrane region</fullName>
    </recommendedName>
</protein>
<proteinExistence type="predicted"/>
<evidence type="ECO:0000313" key="2">
    <source>
        <dbReference type="Proteomes" id="UP001416858"/>
    </source>
</evidence>
<evidence type="ECO:0008006" key="3">
    <source>
        <dbReference type="Google" id="ProtNLM"/>
    </source>
</evidence>
<organism evidence="1 2">
    <name type="scientific">Novipirellula caenicola</name>
    <dbReference type="NCBI Taxonomy" id="1536901"/>
    <lineage>
        <taxon>Bacteria</taxon>
        <taxon>Pseudomonadati</taxon>
        <taxon>Planctomycetota</taxon>
        <taxon>Planctomycetia</taxon>
        <taxon>Pirellulales</taxon>
        <taxon>Pirellulaceae</taxon>
        <taxon>Novipirellula</taxon>
    </lineage>
</organism>
<gene>
    <name evidence="1" type="ORF">Rcae01_01786</name>
</gene>
<dbReference type="EMBL" id="BAABRO010000003">
    <property type="protein sequence ID" value="GAA5506334.1"/>
    <property type="molecule type" value="Genomic_DNA"/>
</dbReference>
<evidence type="ECO:0000313" key="1">
    <source>
        <dbReference type="EMBL" id="GAA5506334.1"/>
    </source>
</evidence>